<dbReference type="InterPro" id="IPR025983">
    <property type="entry name" value="Cys_rich_CPCC"/>
</dbReference>
<dbReference type="AlphaFoldDB" id="A0A369UH34"/>
<keyword evidence="3" id="KW-1185">Reference proteome</keyword>
<dbReference type="Pfam" id="PF14206">
    <property type="entry name" value="Cys_rich_CPCC"/>
    <property type="match status" value="1"/>
</dbReference>
<gene>
    <name evidence="2" type="ORF">DVJ77_20585</name>
</gene>
<dbReference type="RefSeq" id="WP_114847428.1">
    <property type="nucleotide sequence ID" value="NZ_KZ857187.1"/>
</dbReference>
<reference evidence="2 3" key="1">
    <citation type="submission" date="2018-07" db="EMBL/GenBank/DDBJ databases">
        <title>Dyella tabacisoli L4-6T, whole genome shotgun sequence.</title>
        <authorList>
            <person name="Zhou X.-K."/>
            <person name="Li W.-J."/>
            <person name="Duan Y.-Q."/>
        </authorList>
    </citation>
    <scope>NUCLEOTIDE SEQUENCE [LARGE SCALE GENOMIC DNA]</scope>
    <source>
        <strain evidence="2 3">L4-6</strain>
    </source>
</reference>
<feature type="domain" description="Cysteine-rich CPCC" evidence="1">
    <location>
        <begin position="7"/>
        <end position="83"/>
    </location>
</feature>
<evidence type="ECO:0000313" key="2">
    <source>
        <dbReference type="EMBL" id="RDD79787.1"/>
    </source>
</evidence>
<dbReference type="EMBL" id="QQAH01000025">
    <property type="protein sequence ID" value="RDD79787.1"/>
    <property type="molecule type" value="Genomic_DNA"/>
</dbReference>
<evidence type="ECO:0000259" key="1">
    <source>
        <dbReference type="Pfam" id="PF14206"/>
    </source>
</evidence>
<dbReference type="Proteomes" id="UP000253782">
    <property type="component" value="Unassembled WGS sequence"/>
</dbReference>
<sequence>MLGKGLVCPCCGYLTIPDDGTYPGTFFVCPVCYWEDDDVQFHDPNFRGGANEMSLNEARAAFVNFGSVDPKLSAKVRPPRPEEMP</sequence>
<accession>A0A369UH34</accession>
<evidence type="ECO:0000313" key="3">
    <source>
        <dbReference type="Proteomes" id="UP000253782"/>
    </source>
</evidence>
<proteinExistence type="predicted"/>
<protein>
    <submittedName>
        <fullName evidence="2">Hydrolase</fullName>
    </submittedName>
</protein>
<comment type="caution">
    <text evidence="2">The sequence shown here is derived from an EMBL/GenBank/DDBJ whole genome shotgun (WGS) entry which is preliminary data.</text>
</comment>
<keyword evidence="2" id="KW-0378">Hydrolase</keyword>
<name>A0A369UH34_9GAMM</name>
<dbReference type="GO" id="GO:0016787">
    <property type="term" value="F:hydrolase activity"/>
    <property type="evidence" value="ECO:0007669"/>
    <property type="project" value="UniProtKB-KW"/>
</dbReference>
<dbReference type="SUPFAM" id="SSF57802">
    <property type="entry name" value="Rubredoxin-like"/>
    <property type="match status" value="1"/>
</dbReference>
<organism evidence="2 3">
    <name type="scientific">Dyella tabacisoli</name>
    <dbReference type="NCBI Taxonomy" id="2282381"/>
    <lineage>
        <taxon>Bacteria</taxon>
        <taxon>Pseudomonadati</taxon>
        <taxon>Pseudomonadota</taxon>
        <taxon>Gammaproteobacteria</taxon>
        <taxon>Lysobacterales</taxon>
        <taxon>Rhodanobacteraceae</taxon>
        <taxon>Dyella</taxon>
    </lineage>
</organism>
<dbReference type="OrthoDB" id="1456570at2"/>